<accession>A0A975MRN5</accession>
<evidence type="ECO:0000256" key="1">
    <source>
        <dbReference type="SAM" id="MobiDB-lite"/>
    </source>
</evidence>
<protein>
    <recommendedName>
        <fullName evidence="5">Chromosome partition protein Smc</fullName>
    </recommendedName>
</protein>
<reference evidence="3" key="1">
    <citation type="submission" date="2021-04" db="EMBL/GenBank/DDBJ databases">
        <title>Draft genome sequence data of methanotrophic Methylovulum sp. strain S1L and Methylomonas sp. strain S2AM isolated from boreal lake water columns.</title>
        <authorList>
            <person name="Rissanen A.J."/>
            <person name="Mangayil R."/>
            <person name="Svenning M.M."/>
            <person name="Khanongnuch R."/>
        </authorList>
    </citation>
    <scope>NUCLEOTIDE SEQUENCE</scope>
    <source>
        <strain evidence="3">S2AM</strain>
    </source>
</reference>
<dbReference type="EMBL" id="CP073754">
    <property type="protein sequence ID" value="QWF72264.1"/>
    <property type="molecule type" value="Genomic_DNA"/>
</dbReference>
<evidence type="ECO:0000256" key="2">
    <source>
        <dbReference type="SAM" id="SignalP"/>
    </source>
</evidence>
<evidence type="ECO:0000313" key="3">
    <source>
        <dbReference type="EMBL" id="QWF72264.1"/>
    </source>
</evidence>
<feature type="chain" id="PRO_5036963732" description="Chromosome partition protein Smc" evidence="2">
    <location>
        <begin position="25"/>
        <end position="208"/>
    </location>
</feature>
<feature type="region of interest" description="Disordered" evidence="1">
    <location>
        <begin position="78"/>
        <end position="103"/>
    </location>
</feature>
<name>A0A975MRN5_9GAMM</name>
<feature type="signal peptide" evidence="2">
    <location>
        <begin position="1"/>
        <end position="24"/>
    </location>
</feature>
<keyword evidence="2" id="KW-0732">Signal</keyword>
<proteinExistence type="predicted"/>
<evidence type="ECO:0008006" key="5">
    <source>
        <dbReference type="Google" id="ProtNLM"/>
    </source>
</evidence>
<evidence type="ECO:0000313" key="4">
    <source>
        <dbReference type="Proteomes" id="UP000676649"/>
    </source>
</evidence>
<organism evidence="3 4">
    <name type="scientific">Methylomonas paludis</name>
    <dbReference type="NCBI Taxonomy" id="1173101"/>
    <lineage>
        <taxon>Bacteria</taxon>
        <taxon>Pseudomonadati</taxon>
        <taxon>Pseudomonadota</taxon>
        <taxon>Gammaproteobacteria</taxon>
        <taxon>Methylococcales</taxon>
        <taxon>Methylococcaceae</taxon>
        <taxon>Methylomonas</taxon>
    </lineage>
</organism>
<dbReference type="RefSeq" id="WP_215584585.1">
    <property type="nucleotide sequence ID" value="NZ_CP073754.1"/>
</dbReference>
<dbReference type="KEGG" id="mpad:KEF85_07410"/>
<sequence length="208" mass="22869">MNITSKLTIALFLTAGLCAGVAQAAPRDNAKGDNGAVLKLQAMVKSLTTERDTAKTETAKLSGELEQLKKDHSKALASAEAAKDQLGSELAAQKNSTNDARDHLDKTNTKLQEAVDKIRQLTQTKNELSSELTNLKNTQQATQQQLTSCTEHNIKLYQSGKELLEQYETKGTLSSMLQSEPALQFHSVEMENIIQEYEDKLKAGQYKN</sequence>
<keyword evidence="4" id="KW-1185">Reference proteome</keyword>
<dbReference type="AlphaFoldDB" id="A0A975MRN5"/>
<gene>
    <name evidence="3" type="ORF">KEF85_07410</name>
</gene>
<dbReference type="Proteomes" id="UP000676649">
    <property type="component" value="Chromosome"/>
</dbReference>